<evidence type="ECO:0000259" key="8">
    <source>
        <dbReference type="Pfam" id="PF03799"/>
    </source>
</evidence>
<evidence type="ECO:0000259" key="9">
    <source>
        <dbReference type="Pfam" id="PF08478"/>
    </source>
</evidence>
<evidence type="ECO:0000256" key="5">
    <source>
        <dbReference type="ARBA" id="ARBA00022989"/>
    </source>
</evidence>
<evidence type="ECO:0000256" key="6">
    <source>
        <dbReference type="ARBA" id="ARBA00023306"/>
    </source>
</evidence>
<proteinExistence type="predicted"/>
<evidence type="ECO:0000256" key="7">
    <source>
        <dbReference type="SAM" id="Phobius"/>
    </source>
</evidence>
<sequence>MINKNNRRYNTRKKTTAQRLMSIVKILSIFIVVGLIPWGIEKIKDMDSLKATLKWQINSGLITQAQLEKDIQPLIKDSLLLDLIEIKQVLESQPWVAKADIKRSFFNTIQINIKTHKVAMRWENTDCKTNNTSPCSGYISYAGVLFFPKKKIESNAVLARSKADKIIVTQLYQDYQNYQKILTKMRIKSFSKTHIDQLVLEPNIKVVLGYQQRQQRLVRFLQAYKTLRKKISKHQLNQATFDMRYSKGFSLKL</sequence>
<feature type="transmembrane region" description="Helical" evidence="7">
    <location>
        <begin position="20"/>
        <end position="40"/>
    </location>
</feature>
<protein>
    <submittedName>
        <fullName evidence="10">Uncharacterized protein</fullName>
    </submittedName>
</protein>
<dbReference type="Pfam" id="PF03799">
    <property type="entry name" value="FtsQ_DivIB_C"/>
    <property type="match status" value="1"/>
</dbReference>
<feature type="domain" description="Cell division protein FtsQ/DivIB C-terminal" evidence="8">
    <location>
        <begin position="139"/>
        <end position="244"/>
    </location>
</feature>
<dbReference type="GO" id="GO:0090529">
    <property type="term" value="P:cell septum assembly"/>
    <property type="evidence" value="ECO:0007669"/>
    <property type="project" value="InterPro"/>
</dbReference>
<reference evidence="10" key="1">
    <citation type="submission" date="2016-10" db="EMBL/GenBank/DDBJ databases">
        <authorList>
            <person name="de Groot N.N."/>
        </authorList>
    </citation>
    <scope>NUCLEOTIDE SEQUENCE</scope>
</reference>
<organism evidence="10">
    <name type="scientific">hydrothermal vent metagenome</name>
    <dbReference type="NCBI Taxonomy" id="652676"/>
    <lineage>
        <taxon>unclassified sequences</taxon>
        <taxon>metagenomes</taxon>
        <taxon>ecological metagenomes</taxon>
    </lineage>
</organism>
<dbReference type="AlphaFoldDB" id="A0A1W1E4S7"/>
<dbReference type="InterPro" id="IPR026579">
    <property type="entry name" value="FtsQ"/>
</dbReference>
<dbReference type="Pfam" id="PF08478">
    <property type="entry name" value="POTRA_1"/>
    <property type="match status" value="1"/>
</dbReference>
<dbReference type="Gene3D" id="3.40.50.11690">
    <property type="entry name" value="Cell division protein FtsQ/DivIB"/>
    <property type="match status" value="1"/>
</dbReference>
<keyword evidence="6" id="KW-0131">Cell cycle</keyword>
<keyword evidence="5 7" id="KW-1133">Transmembrane helix</keyword>
<dbReference type="Gene3D" id="3.10.20.310">
    <property type="entry name" value="membrane protein fhac"/>
    <property type="match status" value="1"/>
</dbReference>
<feature type="domain" description="POTRA" evidence="9">
    <location>
        <begin position="65"/>
        <end position="114"/>
    </location>
</feature>
<evidence type="ECO:0000256" key="3">
    <source>
        <dbReference type="ARBA" id="ARBA00022618"/>
    </source>
</evidence>
<dbReference type="InterPro" id="IPR013685">
    <property type="entry name" value="POTRA_FtsQ_type"/>
</dbReference>
<gene>
    <name evidence="10" type="ORF">MNB_SUP05-SYMBIONT-5-1117</name>
</gene>
<evidence type="ECO:0000256" key="4">
    <source>
        <dbReference type="ARBA" id="ARBA00022692"/>
    </source>
</evidence>
<name>A0A1W1E4S7_9ZZZZ</name>
<dbReference type="PANTHER" id="PTHR35851:SF1">
    <property type="entry name" value="CELL DIVISION PROTEIN FTSQ"/>
    <property type="match status" value="1"/>
</dbReference>
<keyword evidence="7" id="KW-0472">Membrane</keyword>
<keyword evidence="3" id="KW-0132">Cell division</keyword>
<accession>A0A1W1E4S7</accession>
<dbReference type="EMBL" id="FPHZ01000176">
    <property type="protein sequence ID" value="SFV88736.1"/>
    <property type="molecule type" value="Genomic_DNA"/>
</dbReference>
<dbReference type="InterPro" id="IPR045335">
    <property type="entry name" value="FtsQ_C_sf"/>
</dbReference>
<evidence type="ECO:0000256" key="2">
    <source>
        <dbReference type="ARBA" id="ARBA00022519"/>
    </source>
</evidence>
<evidence type="ECO:0000313" key="10">
    <source>
        <dbReference type="EMBL" id="SFV88736.1"/>
    </source>
</evidence>
<dbReference type="PANTHER" id="PTHR35851">
    <property type="entry name" value="CELL DIVISION PROTEIN FTSQ"/>
    <property type="match status" value="1"/>
</dbReference>
<keyword evidence="2" id="KW-0997">Cell inner membrane</keyword>
<evidence type="ECO:0000256" key="1">
    <source>
        <dbReference type="ARBA" id="ARBA00022475"/>
    </source>
</evidence>
<keyword evidence="4 7" id="KW-0812">Transmembrane</keyword>
<keyword evidence="1" id="KW-1003">Cell membrane</keyword>
<dbReference type="InterPro" id="IPR005548">
    <property type="entry name" value="Cell_div_FtsQ/DivIB_C"/>
</dbReference>